<evidence type="ECO:0000313" key="1">
    <source>
        <dbReference type="EMBL" id="HFC03848.1"/>
    </source>
</evidence>
<evidence type="ECO:0008006" key="2">
    <source>
        <dbReference type="Google" id="ProtNLM"/>
    </source>
</evidence>
<protein>
    <recommendedName>
        <fullName evidence="2">Type II secretion system protein</fullName>
    </recommendedName>
</protein>
<sequence>MNIEMTPENLLIQLGYPVKEATLAQLQRIIDNTPGFEKFAKHILTLNDEVKRFAGIVALSNSKDYLKVKTDSTSPEEIEAFNDYVKHWAEKYKVALEKVDGKNTYYILVHK</sequence>
<accession>A0A7V2SJ85</accession>
<organism evidence="1">
    <name type="scientific">Nitratifractor salsuginis</name>
    <dbReference type="NCBI Taxonomy" id="269261"/>
    <lineage>
        <taxon>Bacteria</taxon>
        <taxon>Pseudomonadati</taxon>
        <taxon>Campylobacterota</taxon>
        <taxon>Epsilonproteobacteria</taxon>
        <taxon>Campylobacterales</taxon>
        <taxon>Sulfurovaceae</taxon>
        <taxon>Nitratifractor</taxon>
    </lineage>
</organism>
<dbReference type="EMBL" id="DRNO01000211">
    <property type="protein sequence ID" value="HFC03848.1"/>
    <property type="molecule type" value="Genomic_DNA"/>
</dbReference>
<proteinExistence type="predicted"/>
<gene>
    <name evidence="1" type="ORF">ENJ74_03135</name>
</gene>
<reference evidence="1" key="1">
    <citation type="journal article" date="2020" name="mSystems">
        <title>Genome- and Community-Level Interaction Insights into Carbon Utilization and Element Cycling Functions of Hydrothermarchaeota in Hydrothermal Sediment.</title>
        <authorList>
            <person name="Zhou Z."/>
            <person name="Liu Y."/>
            <person name="Xu W."/>
            <person name="Pan J."/>
            <person name="Luo Z.H."/>
            <person name="Li M."/>
        </authorList>
    </citation>
    <scope>NUCLEOTIDE SEQUENCE [LARGE SCALE GENOMIC DNA]</scope>
    <source>
        <strain evidence="1">HyVt-513</strain>
    </source>
</reference>
<comment type="caution">
    <text evidence="1">The sequence shown here is derived from an EMBL/GenBank/DDBJ whole genome shotgun (WGS) entry which is preliminary data.</text>
</comment>
<name>A0A7V2SJ85_9BACT</name>
<dbReference type="Proteomes" id="UP000885722">
    <property type="component" value="Unassembled WGS sequence"/>
</dbReference>
<dbReference type="AlphaFoldDB" id="A0A7V2SJ85"/>